<evidence type="ECO:0000256" key="2">
    <source>
        <dbReference type="SAM" id="Phobius"/>
    </source>
</evidence>
<feature type="transmembrane region" description="Helical" evidence="2">
    <location>
        <begin position="64"/>
        <end position="81"/>
    </location>
</feature>
<sequence>MVAALALRPQDENSKRWKICPPLQDQVNTRWALQISAQKRHVADFFQTPDFYIQLNNCIAKTKLLAVFSIILGFIAMLSNAQPTFTDTSNSIGFIAGSSKSTETTVTVTRNHPVFAVTHLTLQTVVTPVKKSNSANEGTLAIHHQPTDTFLPSHFDAKAVFNTAREYRSEKLDNGVLLEAVQGDETSHEEADQGDEDSLQADQGNERGPGNNTDGHENGPHSAARPVLDGRSPSVPKTGGFAKTCASNWVVWDLCNTIWANCCGSGDRRDALSWSGLSLDHMLGNDRGELVYRPGAGCARWGRTHLACRCLDERGEYHASAINLDKYIGNHDGLLCSEYECGVRENQPPGAN</sequence>
<reference evidence="5" key="1">
    <citation type="journal article" date="2023" name="bioRxiv">
        <title>Complete genome of the Medicago anthracnose fungus, Colletotrichum destructivum, reveals a mini-chromosome-like region within a core chromosome.</title>
        <authorList>
            <person name="Lapalu N."/>
            <person name="Simon A."/>
            <person name="Lu A."/>
            <person name="Plaumann P.-L."/>
            <person name="Amselem J."/>
            <person name="Pigne S."/>
            <person name="Auger A."/>
            <person name="Koch C."/>
            <person name="Dallery J.-F."/>
            <person name="O'Connell R.J."/>
        </authorList>
    </citation>
    <scope>NUCLEOTIDE SEQUENCE [LARGE SCALE GENOMIC DNA]</scope>
    <source>
        <strain evidence="5">CBS 520.97</strain>
    </source>
</reference>
<feature type="region of interest" description="Disordered" evidence="1">
    <location>
        <begin position="183"/>
        <end position="233"/>
    </location>
</feature>
<dbReference type="InterPro" id="IPR011058">
    <property type="entry name" value="Cyanovirin-N"/>
</dbReference>
<evidence type="ECO:0000256" key="1">
    <source>
        <dbReference type="SAM" id="MobiDB-lite"/>
    </source>
</evidence>
<evidence type="ECO:0000259" key="3">
    <source>
        <dbReference type="Pfam" id="PF08881"/>
    </source>
</evidence>
<keyword evidence="2" id="KW-0812">Transmembrane</keyword>
<dbReference type="Pfam" id="PF08881">
    <property type="entry name" value="CVNH"/>
    <property type="match status" value="1"/>
</dbReference>
<dbReference type="GeneID" id="87944164"/>
<name>A0AAX4IGV1_9PEZI</name>
<protein>
    <submittedName>
        <fullName evidence="4">Cyanovirin-N</fullName>
    </submittedName>
</protein>
<dbReference type="Proteomes" id="UP001322277">
    <property type="component" value="Chromosome 5"/>
</dbReference>
<dbReference type="RefSeq" id="XP_062779871.1">
    <property type="nucleotide sequence ID" value="XM_062923820.1"/>
</dbReference>
<keyword evidence="2" id="KW-0472">Membrane</keyword>
<dbReference type="Gene3D" id="2.30.60.10">
    <property type="entry name" value="Cyanovirin-N"/>
    <property type="match status" value="1"/>
</dbReference>
<organism evidence="4 5">
    <name type="scientific">Colletotrichum destructivum</name>
    <dbReference type="NCBI Taxonomy" id="34406"/>
    <lineage>
        <taxon>Eukaryota</taxon>
        <taxon>Fungi</taxon>
        <taxon>Dikarya</taxon>
        <taxon>Ascomycota</taxon>
        <taxon>Pezizomycotina</taxon>
        <taxon>Sordariomycetes</taxon>
        <taxon>Hypocreomycetidae</taxon>
        <taxon>Glomerellales</taxon>
        <taxon>Glomerellaceae</taxon>
        <taxon>Colletotrichum</taxon>
        <taxon>Colletotrichum destructivum species complex</taxon>
    </lineage>
</organism>
<evidence type="ECO:0000313" key="4">
    <source>
        <dbReference type="EMBL" id="WQF82647.1"/>
    </source>
</evidence>
<keyword evidence="5" id="KW-1185">Reference proteome</keyword>
<dbReference type="KEGG" id="cdet:87944164"/>
<dbReference type="EMBL" id="CP137309">
    <property type="protein sequence ID" value="WQF82647.1"/>
    <property type="molecule type" value="Genomic_DNA"/>
</dbReference>
<dbReference type="SUPFAM" id="SSF51322">
    <property type="entry name" value="Cyanovirin-N"/>
    <property type="match status" value="1"/>
</dbReference>
<gene>
    <name evidence="4" type="ORF">CDEST_07661</name>
</gene>
<evidence type="ECO:0000313" key="5">
    <source>
        <dbReference type="Proteomes" id="UP001322277"/>
    </source>
</evidence>
<feature type="domain" description="Cyanovirin-N" evidence="3">
    <location>
        <begin position="241"/>
        <end position="335"/>
    </location>
</feature>
<accession>A0AAX4IGV1</accession>
<dbReference type="InterPro" id="IPR036673">
    <property type="entry name" value="Cyanovirin-N_sf"/>
</dbReference>
<dbReference type="AlphaFoldDB" id="A0AAX4IGV1"/>
<proteinExistence type="predicted"/>
<keyword evidence="2" id="KW-1133">Transmembrane helix</keyword>